<dbReference type="PANTHER" id="PTHR43108">
    <property type="entry name" value="N-ACETYLGLUCOSAMINE-6-SULFATASE FAMILY MEMBER"/>
    <property type="match status" value="1"/>
</dbReference>
<keyword evidence="3" id="KW-0378">Hydrolase</keyword>
<dbReference type="Proteomes" id="UP001153069">
    <property type="component" value="Unassembled WGS sequence"/>
</dbReference>
<accession>A0A9N8HEN9</accession>
<dbReference type="PROSITE" id="PS00149">
    <property type="entry name" value="SULFATASE_2"/>
    <property type="match status" value="1"/>
</dbReference>
<feature type="signal peptide" evidence="6">
    <location>
        <begin position="1"/>
        <end position="26"/>
    </location>
</feature>
<name>A0A9N8HEN9_9STRA</name>
<evidence type="ECO:0000256" key="1">
    <source>
        <dbReference type="ARBA" id="ARBA00008779"/>
    </source>
</evidence>
<dbReference type="Pfam" id="PF00884">
    <property type="entry name" value="Sulfatase"/>
    <property type="match status" value="1"/>
</dbReference>
<comment type="similarity">
    <text evidence="1">Belongs to the sulfatase family.</text>
</comment>
<dbReference type="AlphaFoldDB" id="A0A9N8HEN9"/>
<evidence type="ECO:0000256" key="4">
    <source>
        <dbReference type="ARBA" id="ARBA00023180"/>
    </source>
</evidence>
<dbReference type="PANTHER" id="PTHR43108:SF8">
    <property type="entry name" value="SD21168P"/>
    <property type="match status" value="1"/>
</dbReference>
<comment type="caution">
    <text evidence="8">The sequence shown here is derived from an EMBL/GenBank/DDBJ whole genome shotgun (WGS) entry which is preliminary data.</text>
</comment>
<dbReference type="GO" id="GO:0016787">
    <property type="term" value="F:hydrolase activity"/>
    <property type="evidence" value="ECO:0007669"/>
    <property type="project" value="UniProtKB-KW"/>
</dbReference>
<organism evidence="8 9">
    <name type="scientific">Seminavis robusta</name>
    <dbReference type="NCBI Taxonomy" id="568900"/>
    <lineage>
        <taxon>Eukaryota</taxon>
        <taxon>Sar</taxon>
        <taxon>Stramenopiles</taxon>
        <taxon>Ochrophyta</taxon>
        <taxon>Bacillariophyta</taxon>
        <taxon>Bacillariophyceae</taxon>
        <taxon>Bacillariophycidae</taxon>
        <taxon>Naviculales</taxon>
        <taxon>Naviculaceae</taxon>
        <taxon>Seminavis</taxon>
    </lineage>
</organism>
<reference evidence="8" key="1">
    <citation type="submission" date="2020-06" db="EMBL/GenBank/DDBJ databases">
        <authorList>
            <consortium name="Plant Systems Biology data submission"/>
        </authorList>
    </citation>
    <scope>NUCLEOTIDE SEQUENCE</scope>
    <source>
        <strain evidence="8">D6</strain>
    </source>
</reference>
<evidence type="ECO:0000313" key="8">
    <source>
        <dbReference type="EMBL" id="CAB9512228.1"/>
    </source>
</evidence>
<dbReference type="EMBL" id="CAICTM010000524">
    <property type="protein sequence ID" value="CAB9512228.1"/>
    <property type="molecule type" value="Genomic_DNA"/>
</dbReference>
<keyword evidence="9" id="KW-1185">Reference proteome</keyword>
<evidence type="ECO:0000256" key="3">
    <source>
        <dbReference type="ARBA" id="ARBA00022801"/>
    </source>
</evidence>
<dbReference type="InterPro" id="IPR017850">
    <property type="entry name" value="Alkaline_phosphatase_core_sf"/>
</dbReference>
<evidence type="ECO:0000313" key="9">
    <source>
        <dbReference type="Proteomes" id="UP001153069"/>
    </source>
</evidence>
<gene>
    <name evidence="8" type="ORF">SEMRO_525_G160130.1</name>
</gene>
<feature type="domain" description="Sulfatase N-terminal" evidence="7">
    <location>
        <begin position="49"/>
        <end position="427"/>
    </location>
</feature>
<evidence type="ECO:0000256" key="6">
    <source>
        <dbReference type="SAM" id="SignalP"/>
    </source>
</evidence>
<evidence type="ECO:0000259" key="7">
    <source>
        <dbReference type="Pfam" id="PF00884"/>
    </source>
</evidence>
<keyword evidence="5" id="KW-1133">Transmembrane helix</keyword>
<evidence type="ECO:0000256" key="2">
    <source>
        <dbReference type="ARBA" id="ARBA00022729"/>
    </source>
</evidence>
<keyword evidence="4" id="KW-0325">Glycoprotein</keyword>
<sequence length="721" mass="82230">MSRSRSRIMIASLLFVLVLQIELVGSVQEESHHTTESSTIFNESSEKHPNIIMIVVDQERYPPHYLPNHVNNWLKNLPGKNAFTHHGSGSTQFVSHRTSSMACSPSRATLYTGQMPSVHGVTQTYGLAKAANDDAMSWLQLNDVPTMGHYFRAAGYDTYFIGKWHMSFEDIIDQEGYIVQEPQAYRDANRLDKWGWDRWIGPEPHGTSFSNLGLKRDPNYFQQFQELLWEKEQQYIQNEKSGIPNKPWIVALNFVNPHDICVAELPLLPALVVPLYSSLLVLDHPLEEVPLPPTFDENLLDNHKPAVQHQYATRLHRMLPFPVFWKLFLRLYLFLIQTVDEHVHRVMTRLDLSAVFADNTVRVFTADHGDMNGAHGGMFQKWYQGYEEALHIPFIVRDPRRKHDATTTIAETPTQSLDVLPTLLSLAALNTTTIHKIQEKLRHTHTEVHPLPGRDLTPLMATRQEEHGGDAITAAVAPTEYDIDDTTTTAAISYFQLRDEISKGQQQVHPIVRLYPIIRFLGNWKYNAIGYDAHDSTKDVPTSIEGIVFQRASDHHVLKFMRYYDDPLAWSEPGVKDVRIDRERPAILELLFGLPPPVERTEPIPDTWEVYDLTTDPSEMINLAGDSNFASSTLGIELQRTLDKARARYHGKRNHPLPPASERNAHLPKQVKEHIESPFVHMAFVYLTVPAVYIVGAGMLWLLLITIMRVGKSVSNKVKND</sequence>
<keyword evidence="5" id="KW-0812">Transmembrane</keyword>
<dbReference type="OrthoDB" id="39289at2759"/>
<dbReference type="InterPro" id="IPR024607">
    <property type="entry name" value="Sulfatase_CS"/>
</dbReference>
<evidence type="ECO:0000256" key="5">
    <source>
        <dbReference type="SAM" id="Phobius"/>
    </source>
</evidence>
<keyword evidence="2 6" id="KW-0732">Signal</keyword>
<proteinExistence type="inferred from homology"/>
<feature type="transmembrane region" description="Helical" evidence="5">
    <location>
        <begin position="683"/>
        <end position="707"/>
    </location>
</feature>
<keyword evidence="5" id="KW-0472">Membrane</keyword>
<dbReference type="SUPFAM" id="SSF53649">
    <property type="entry name" value="Alkaline phosphatase-like"/>
    <property type="match status" value="1"/>
</dbReference>
<feature type="chain" id="PRO_5040206711" evidence="6">
    <location>
        <begin position="27"/>
        <end position="721"/>
    </location>
</feature>
<protein>
    <submittedName>
        <fullName evidence="8">Sulfatase</fullName>
    </submittedName>
</protein>
<dbReference type="Gene3D" id="3.40.720.10">
    <property type="entry name" value="Alkaline Phosphatase, subunit A"/>
    <property type="match status" value="1"/>
</dbReference>
<dbReference type="InterPro" id="IPR000917">
    <property type="entry name" value="Sulfatase_N"/>
</dbReference>